<comment type="caution">
    <text evidence="1">The sequence shown here is derived from an EMBL/GenBank/DDBJ whole genome shotgun (WGS) entry which is preliminary data.</text>
</comment>
<dbReference type="EMBL" id="JACHIA010000006">
    <property type="protein sequence ID" value="MBB6070918.1"/>
    <property type="molecule type" value="Genomic_DNA"/>
</dbReference>
<evidence type="ECO:0000313" key="1">
    <source>
        <dbReference type="EMBL" id="MBB6070918.1"/>
    </source>
</evidence>
<keyword evidence="2" id="KW-1185">Reference proteome</keyword>
<dbReference type="Proteomes" id="UP000582837">
    <property type="component" value="Unassembled WGS sequence"/>
</dbReference>
<name>A0A841GYX4_9BACT</name>
<gene>
    <name evidence="1" type="ORF">HNQ61_002540</name>
</gene>
<proteinExistence type="predicted"/>
<reference evidence="1 2" key="1">
    <citation type="submission" date="2020-08" db="EMBL/GenBank/DDBJ databases">
        <title>Genomic Encyclopedia of Type Strains, Phase IV (KMG-IV): sequencing the most valuable type-strain genomes for metagenomic binning, comparative biology and taxonomic classification.</title>
        <authorList>
            <person name="Goeker M."/>
        </authorList>
    </citation>
    <scope>NUCLEOTIDE SEQUENCE [LARGE SCALE GENOMIC DNA]</scope>
    <source>
        <strain evidence="1 2">DSM 29007</strain>
    </source>
</reference>
<organism evidence="1 2">
    <name type="scientific">Longimicrobium terrae</name>
    <dbReference type="NCBI Taxonomy" id="1639882"/>
    <lineage>
        <taxon>Bacteria</taxon>
        <taxon>Pseudomonadati</taxon>
        <taxon>Gemmatimonadota</taxon>
        <taxon>Longimicrobiia</taxon>
        <taxon>Longimicrobiales</taxon>
        <taxon>Longimicrobiaceae</taxon>
        <taxon>Longimicrobium</taxon>
    </lineage>
</organism>
<accession>A0A841GYX4</accession>
<evidence type="ECO:0000313" key="2">
    <source>
        <dbReference type="Proteomes" id="UP000582837"/>
    </source>
</evidence>
<dbReference type="AlphaFoldDB" id="A0A841GYX4"/>
<protein>
    <submittedName>
        <fullName evidence="1">Uncharacterized protein</fullName>
    </submittedName>
</protein>
<sequence>MRRLRWLLRPTSLPSGTANPESRYQPSYIENQNMRAKHTAATWLMISRLR</sequence>